<proteinExistence type="predicted"/>
<organism evidence="2 3">
    <name type="scientific">Discostella pseudostelligera</name>
    <dbReference type="NCBI Taxonomy" id="259834"/>
    <lineage>
        <taxon>Eukaryota</taxon>
        <taxon>Sar</taxon>
        <taxon>Stramenopiles</taxon>
        <taxon>Ochrophyta</taxon>
        <taxon>Bacillariophyta</taxon>
        <taxon>Coscinodiscophyceae</taxon>
        <taxon>Thalassiosirophycidae</taxon>
        <taxon>Stephanodiscales</taxon>
        <taxon>Stephanodiscaceae</taxon>
        <taxon>Discostella</taxon>
    </lineage>
</organism>
<reference evidence="2 3" key="1">
    <citation type="submission" date="2024-10" db="EMBL/GenBank/DDBJ databases">
        <title>Updated reference genomes for cyclostephanoid diatoms.</title>
        <authorList>
            <person name="Roberts W.R."/>
            <person name="Alverson A.J."/>
        </authorList>
    </citation>
    <scope>NUCLEOTIDE SEQUENCE [LARGE SCALE GENOMIC DNA]</scope>
    <source>
        <strain evidence="2 3">AJA232-27</strain>
    </source>
</reference>
<feature type="transmembrane region" description="Helical" evidence="1">
    <location>
        <begin position="97"/>
        <end position="122"/>
    </location>
</feature>
<keyword evidence="3" id="KW-1185">Reference proteome</keyword>
<keyword evidence="1" id="KW-0472">Membrane</keyword>
<dbReference type="EMBL" id="JALLBG020000056">
    <property type="protein sequence ID" value="KAL3769260.1"/>
    <property type="molecule type" value="Genomic_DNA"/>
</dbReference>
<keyword evidence="1" id="KW-1133">Transmembrane helix</keyword>
<dbReference type="Proteomes" id="UP001530293">
    <property type="component" value="Unassembled WGS sequence"/>
</dbReference>
<keyword evidence="1" id="KW-0812">Transmembrane</keyword>
<feature type="transmembrane region" description="Helical" evidence="1">
    <location>
        <begin position="181"/>
        <end position="203"/>
    </location>
</feature>
<protein>
    <submittedName>
        <fullName evidence="2">Uncharacterized protein</fullName>
    </submittedName>
</protein>
<comment type="caution">
    <text evidence="2">The sequence shown here is derived from an EMBL/GenBank/DDBJ whole genome shotgun (WGS) entry which is preliminary data.</text>
</comment>
<gene>
    <name evidence="2" type="ORF">ACHAWU_007014</name>
</gene>
<evidence type="ECO:0000313" key="2">
    <source>
        <dbReference type="EMBL" id="KAL3769260.1"/>
    </source>
</evidence>
<dbReference type="AlphaFoldDB" id="A0ABD3N995"/>
<evidence type="ECO:0000256" key="1">
    <source>
        <dbReference type="SAM" id="Phobius"/>
    </source>
</evidence>
<name>A0ABD3N995_9STRA</name>
<sequence length="357" mass="41073">MSPQITSEYESASFQIKSFTPPRTHDDDVTSDSKSTASHVTQNSTLREDRYWSILSNSFFVAGGFFSVIGTSWDYILSKKYNDVEDLYTVMNKWHYVLFRSILILWPSIFLLNSIIDVKWALIVKERMEQIKPSWKSYVHKILANPTQGRQRNSLILNTALVVPQNILRRTRNHIGHRRQLGAATAFGIAASLSVSAAILSCIRRDTIYGREHWEALSYWTDMLRYASVHMYLISAMLTLWKLQSTSPLCSVRYNTQNNIMSEIEEDEQGTVIANNVRWYSNVEFLGTLGDVIFGIATVVDVFLQDCIYHEDEIFIWPIVQAAVWSVDALLYLRSDFLSLHYTSPAYLWKDPCGHLV</sequence>
<feature type="transmembrane region" description="Helical" evidence="1">
    <location>
        <begin position="54"/>
        <end position="77"/>
    </location>
</feature>
<evidence type="ECO:0000313" key="3">
    <source>
        <dbReference type="Proteomes" id="UP001530293"/>
    </source>
</evidence>
<accession>A0ABD3N995</accession>